<dbReference type="EMBL" id="AEQP01000020">
    <property type="protein sequence ID" value="EFV94364.1"/>
    <property type="molecule type" value="Genomic_DNA"/>
</dbReference>
<keyword evidence="3" id="KW-1185">Reference proteome</keyword>
<dbReference type="Proteomes" id="UP000011021">
    <property type="component" value="Unassembled WGS sequence"/>
</dbReference>
<dbReference type="STRING" id="887898.HMPREF0551_1804"/>
<sequence length="41" mass="4352">MGSARCSQRFRNLPGTPGPRASPSRCHGGVIVSVSPMDERP</sequence>
<reference evidence="2 3" key="1">
    <citation type="submission" date="2010-12" db="EMBL/GenBank/DDBJ databases">
        <authorList>
            <person name="Muzny D."/>
            <person name="Qin X."/>
            <person name="Deng J."/>
            <person name="Jiang H."/>
            <person name="Liu Y."/>
            <person name="Qu J."/>
            <person name="Song X.-Z."/>
            <person name="Zhang L."/>
            <person name="Thornton R."/>
            <person name="Coyle M."/>
            <person name="Francisco L."/>
            <person name="Jackson L."/>
            <person name="Javaid M."/>
            <person name="Korchina V."/>
            <person name="Kovar C."/>
            <person name="Mata R."/>
            <person name="Mathew T."/>
            <person name="Ngo R."/>
            <person name="Nguyen L."/>
            <person name="Nguyen N."/>
            <person name="Okwuonu G."/>
            <person name="Ongeri F."/>
            <person name="Pham C."/>
            <person name="Simmons D."/>
            <person name="Wilczek-Boney K."/>
            <person name="Hale W."/>
            <person name="Jakkamsetti A."/>
            <person name="Pham P."/>
            <person name="Ruth R."/>
            <person name="San Lucas F."/>
            <person name="Warren J."/>
            <person name="Zhang J."/>
            <person name="Zhao Z."/>
            <person name="Zhou C."/>
            <person name="Zhu D."/>
            <person name="Lee S."/>
            <person name="Bess C."/>
            <person name="Blankenburg K."/>
            <person name="Forbes L."/>
            <person name="Fu Q."/>
            <person name="Gubbala S."/>
            <person name="Hirani K."/>
            <person name="Jayaseelan J.C."/>
            <person name="Lara F."/>
            <person name="Munidasa M."/>
            <person name="Palculict T."/>
            <person name="Patil S."/>
            <person name="Pu L.-L."/>
            <person name="Saada N."/>
            <person name="Tang L."/>
            <person name="Weissenberger G."/>
            <person name="Zhu Y."/>
            <person name="Hemphill L."/>
            <person name="Shang Y."/>
            <person name="Youmans B."/>
            <person name="Ayvaz T."/>
            <person name="Ross M."/>
            <person name="Santibanez J."/>
            <person name="Aqrawi P."/>
            <person name="Gross S."/>
            <person name="Joshi V."/>
            <person name="Fowler G."/>
            <person name="Nazareth L."/>
            <person name="Reid J."/>
            <person name="Worley K."/>
            <person name="Petrosino J."/>
            <person name="Highlander S."/>
            <person name="Gibbs R."/>
        </authorList>
    </citation>
    <scope>NUCLEOTIDE SEQUENCE [LARGE SCALE GENOMIC DNA]</scope>
    <source>
        <strain evidence="2 3">ATCC 51599</strain>
    </source>
</reference>
<gene>
    <name evidence="2" type="ORF">HMPREF0551_1804</name>
</gene>
<comment type="caution">
    <text evidence="2">The sequence shown here is derived from an EMBL/GenBank/DDBJ whole genome shotgun (WGS) entry which is preliminary data.</text>
</comment>
<evidence type="ECO:0000256" key="1">
    <source>
        <dbReference type="SAM" id="MobiDB-lite"/>
    </source>
</evidence>
<protein>
    <submittedName>
        <fullName evidence="2">Uncharacterized protein</fullName>
    </submittedName>
</protein>
<feature type="compositionally biased region" description="Polar residues" evidence="1">
    <location>
        <begin position="1"/>
        <end position="10"/>
    </location>
</feature>
<organism evidence="2 3">
    <name type="scientific">Lautropia mirabilis ATCC 51599</name>
    <dbReference type="NCBI Taxonomy" id="887898"/>
    <lineage>
        <taxon>Bacteria</taxon>
        <taxon>Pseudomonadati</taxon>
        <taxon>Pseudomonadota</taxon>
        <taxon>Betaproteobacteria</taxon>
        <taxon>Burkholderiales</taxon>
        <taxon>Burkholderiaceae</taxon>
        <taxon>Lautropia</taxon>
    </lineage>
</organism>
<dbReference type="HOGENOM" id="CLU_3272113_0_0_4"/>
<feature type="region of interest" description="Disordered" evidence="1">
    <location>
        <begin position="1"/>
        <end position="41"/>
    </location>
</feature>
<proteinExistence type="predicted"/>
<evidence type="ECO:0000313" key="2">
    <source>
        <dbReference type="EMBL" id="EFV94364.1"/>
    </source>
</evidence>
<evidence type="ECO:0000313" key="3">
    <source>
        <dbReference type="Proteomes" id="UP000011021"/>
    </source>
</evidence>
<accession>E7RYP0</accession>
<dbReference type="AlphaFoldDB" id="E7RYP0"/>
<name>E7RYP0_9BURK</name>